<keyword evidence="2" id="KW-0238">DNA-binding</keyword>
<feature type="domain" description="HTH gntR-type" evidence="4">
    <location>
        <begin position="5"/>
        <end position="72"/>
    </location>
</feature>
<dbReference type="SMART" id="SM00895">
    <property type="entry name" value="FCD"/>
    <property type="match status" value="1"/>
</dbReference>
<dbReference type="SUPFAM" id="SSF46785">
    <property type="entry name" value="Winged helix' DNA-binding domain"/>
    <property type="match status" value="1"/>
</dbReference>
<evidence type="ECO:0000256" key="1">
    <source>
        <dbReference type="ARBA" id="ARBA00023015"/>
    </source>
</evidence>
<reference evidence="5" key="1">
    <citation type="journal article" date="2019" name="Lett. Appl. Microbiol.">
        <title>A case of 'blown pack' spoilage of vacuum-packaged pork likely associated with Clostridium estertheticum in Canada.</title>
        <authorList>
            <person name="Zhang P."/>
            <person name="Ward P."/>
            <person name="McMullen L.M."/>
            <person name="Yang X."/>
        </authorList>
    </citation>
    <scope>NUCLEOTIDE SEQUENCE [LARGE SCALE GENOMIC DNA]</scope>
    <source>
        <strain evidence="5">MA19</strain>
    </source>
</reference>
<dbReference type="GO" id="GO:0003700">
    <property type="term" value="F:DNA-binding transcription factor activity"/>
    <property type="evidence" value="ECO:0007669"/>
    <property type="project" value="InterPro"/>
</dbReference>
<accession>A0A5N7IMF8</accession>
<dbReference type="SUPFAM" id="SSF48008">
    <property type="entry name" value="GntR ligand-binding domain-like"/>
    <property type="match status" value="1"/>
</dbReference>
<keyword evidence="3" id="KW-0804">Transcription</keyword>
<evidence type="ECO:0000259" key="4">
    <source>
        <dbReference type="PROSITE" id="PS50949"/>
    </source>
</evidence>
<protein>
    <submittedName>
        <fullName evidence="5">GntR family transcriptional regulator</fullName>
    </submittedName>
</protein>
<dbReference type="PROSITE" id="PS50949">
    <property type="entry name" value="HTH_GNTR"/>
    <property type="match status" value="1"/>
</dbReference>
<dbReference type="InterPro" id="IPR011711">
    <property type="entry name" value="GntR_C"/>
</dbReference>
<comment type="caution">
    <text evidence="5">The sequence shown here is derived from an EMBL/GenBank/DDBJ whole genome shotgun (WGS) entry which is preliminary data.</text>
</comment>
<dbReference type="InterPro" id="IPR008920">
    <property type="entry name" value="TF_FadR/GntR_C"/>
</dbReference>
<dbReference type="CDD" id="cd07377">
    <property type="entry name" value="WHTH_GntR"/>
    <property type="match status" value="1"/>
</dbReference>
<dbReference type="InterPro" id="IPR036388">
    <property type="entry name" value="WH-like_DNA-bd_sf"/>
</dbReference>
<proteinExistence type="predicted"/>
<evidence type="ECO:0000313" key="6">
    <source>
        <dbReference type="Proteomes" id="UP000342249"/>
    </source>
</evidence>
<dbReference type="SMART" id="SM00345">
    <property type="entry name" value="HTH_GNTR"/>
    <property type="match status" value="1"/>
</dbReference>
<keyword evidence="1" id="KW-0805">Transcription regulation</keyword>
<dbReference type="InterPro" id="IPR036390">
    <property type="entry name" value="WH_DNA-bd_sf"/>
</dbReference>
<evidence type="ECO:0000256" key="3">
    <source>
        <dbReference type="ARBA" id="ARBA00023163"/>
    </source>
</evidence>
<dbReference type="Pfam" id="PF00392">
    <property type="entry name" value="GntR"/>
    <property type="match status" value="1"/>
</dbReference>
<organism evidence="5 6">
    <name type="scientific">Clostridium estertheticum</name>
    <dbReference type="NCBI Taxonomy" id="238834"/>
    <lineage>
        <taxon>Bacteria</taxon>
        <taxon>Bacillati</taxon>
        <taxon>Bacillota</taxon>
        <taxon>Clostridia</taxon>
        <taxon>Eubacteriales</taxon>
        <taxon>Clostridiaceae</taxon>
        <taxon>Clostridium</taxon>
    </lineage>
</organism>
<sequence>MDTKSSLQTQTYNYVKDQILTKKLNTNVLYSETKLAAELGISRTPIRESLQSLSQDGYITIIPSKGFMIRQLNEKDMLESIQIRCAIEGFCTHIIASEIESKKGQQLIKTLSKLLDRMKNTKDSNDSHKSFMDYDHNFHLALINYVDNSEFSQMFQRLMYLIQLTTSTALSLTGRIDSTLDEHEQFFHYLKQGDGDTAYNILVKHLMMPLNMHIIDKKCPSQ</sequence>
<dbReference type="PANTHER" id="PTHR43537:SF24">
    <property type="entry name" value="GLUCONATE OPERON TRANSCRIPTIONAL REPRESSOR"/>
    <property type="match status" value="1"/>
</dbReference>
<gene>
    <name evidence="5" type="ORF">E4V82_08575</name>
</gene>
<evidence type="ECO:0000256" key="2">
    <source>
        <dbReference type="ARBA" id="ARBA00023125"/>
    </source>
</evidence>
<dbReference type="Gene3D" id="1.10.10.10">
    <property type="entry name" value="Winged helix-like DNA-binding domain superfamily/Winged helix DNA-binding domain"/>
    <property type="match status" value="1"/>
</dbReference>
<name>A0A5N7IMF8_9CLOT</name>
<dbReference type="AlphaFoldDB" id="A0A5N7IMF8"/>
<evidence type="ECO:0000313" key="5">
    <source>
        <dbReference type="EMBL" id="MPQ62167.1"/>
    </source>
</evidence>
<dbReference type="Proteomes" id="UP000342249">
    <property type="component" value="Unassembled WGS sequence"/>
</dbReference>
<dbReference type="Gene3D" id="1.20.120.530">
    <property type="entry name" value="GntR ligand-binding domain-like"/>
    <property type="match status" value="1"/>
</dbReference>
<dbReference type="Pfam" id="PF07729">
    <property type="entry name" value="FCD"/>
    <property type="match status" value="1"/>
</dbReference>
<dbReference type="GO" id="GO:0003677">
    <property type="term" value="F:DNA binding"/>
    <property type="evidence" value="ECO:0007669"/>
    <property type="project" value="UniProtKB-KW"/>
</dbReference>
<dbReference type="PRINTS" id="PR00035">
    <property type="entry name" value="HTHGNTR"/>
</dbReference>
<dbReference type="PANTHER" id="PTHR43537">
    <property type="entry name" value="TRANSCRIPTIONAL REGULATOR, GNTR FAMILY"/>
    <property type="match status" value="1"/>
</dbReference>
<dbReference type="InterPro" id="IPR000524">
    <property type="entry name" value="Tscrpt_reg_HTH_GntR"/>
</dbReference>
<dbReference type="EMBL" id="SPSF01000019">
    <property type="protein sequence ID" value="MPQ62167.1"/>
    <property type="molecule type" value="Genomic_DNA"/>
</dbReference>